<feature type="compositionally biased region" description="Basic and acidic residues" evidence="5">
    <location>
        <begin position="138"/>
        <end position="149"/>
    </location>
</feature>
<keyword evidence="3" id="KW-0862">Zinc</keyword>
<evidence type="ECO:0000256" key="5">
    <source>
        <dbReference type="SAM" id="MobiDB-lite"/>
    </source>
</evidence>
<feature type="coiled-coil region" evidence="4">
    <location>
        <begin position="377"/>
        <end position="487"/>
    </location>
</feature>
<dbReference type="RefSeq" id="XP_010853439.1">
    <property type="nucleotide sequence ID" value="XM_010855137.1"/>
</dbReference>
<dbReference type="PANTHER" id="PTHR14609">
    <property type="entry name" value="RING FINGER PROTEIN 219"/>
    <property type="match status" value="1"/>
</dbReference>
<dbReference type="CTD" id="79596"/>
<evidence type="ECO:0000256" key="1">
    <source>
        <dbReference type="ARBA" id="ARBA00022723"/>
    </source>
</evidence>
<feature type="compositionally biased region" description="Polar residues" evidence="5">
    <location>
        <begin position="800"/>
        <end position="814"/>
    </location>
</feature>
<dbReference type="GO" id="GO:0004842">
    <property type="term" value="F:ubiquitin-protein transferase activity"/>
    <property type="evidence" value="ECO:0007669"/>
    <property type="project" value="InterPro"/>
</dbReference>
<organism evidence="7 8">
    <name type="scientific">Bison bison bison</name>
    <name type="common">North American plains bison</name>
    <dbReference type="NCBI Taxonomy" id="43346"/>
    <lineage>
        <taxon>Eukaryota</taxon>
        <taxon>Metazoa</taxon>
        <taxon>Chordata</taxon>
        <taxon>Craniata</taxon>
        <taxon>Vertebrata</taxon>
        <taxon>Euteleostomi</taxon>
        <taxon>Mammalia</taxon>
        <taxon>Eutheria</taxon>
        <taxon>Laurasiatheria</taxon>
        <taxon>Artiodactyla</taxon>
        <taxon>Ruminantia</taxon>
        <taxon>Pecora</taxon>
        <taxon>Bovidae</taxon>
        <taxon>Bovinae</taxon>
        <taxon>Bison</taxon>
    </lineage>
</organism>
<dbReference type="InterPro" id="IPR039209">
    <property type="entry name" value="OBI1"/>
</dbReference>
<dbReference type="AlphaFoldDB" id="A0A6P3IN06"/>
<feature type="region of interest" description="Disordered" evidence="5">
    <location>
        <begin position="163"/>
        <end position="200"/>
    </location>
</feature>
<evidence type="ECO:0000256" key="2">
    <source>
        <dbReference type="ARBA" id="ARBA00022771"/>
    </source>
</evidence>
<feature type="compositionally biased region" description="Low complexity" evidence="5">
    <location>
        <begin position="524"/>
        <end position="538"/>
    </location>
</feature>
<evidence type="ECO:0000256" key="3">
    <source>
        <dbReference type="ARBA" id="ARBA00022833"/>
    </source>
</evidence>
<dbReference type="Pfam" id="PF00097">
    <property type="entry name" value="zf-C3HC4"/>
    <property type="match status" value="1"/>
</dbReference>
<keyword evidence="4" id="KW-0175">Coiled coil</keyword>
<evidence type="ECO:0000259" key="6">
    <source>
        <dbReference type="Pfam" id="PF00097"/>
    </source>
</evidence>
<feature type="coiled-coil region" evidence="4">
    <location>
        <begin position="309"/>
        <end position="343"/>
    </location>
</feature>
<dbReference type="GeneID" id="104999577"/>
<dbReference type="InterPro" id="IPR018957">
    <property type="entry name" value="Znf_C3HC4_RING-type"/>
</dbReference>
<feature type="compositionally biased region" description="Polar residues" evidence="5">
    <location>
        <begin position="896"/>
        <end position="905"/>
    </location>
</feature>
<dbReference type="OrthoDB" id="6105938at2759"/>
<sequence length="937" mass="104551">MAHQQDKEVTKGGQQCQDSKAQRLISVSMNLIKVSLIETTGEPTVKACLHGEQRLMYPTFLKPPRVVFKVENSPPTAHLPGKILGFQIAFPHPSSPLATKLSFKLSRSSTPVVTRVPSRSQESLQLPNRGKFVFELKRKERRKGPDAGRRASGKRVFVSAAGAGDESGLTESSVRLSEEDDSGVGWGSTEADKPSKMRKPTFSVTAPPSCFLRPVHSIDEDLHFQKNSGYDCCPVLKVVFPFSKVRQPVICINNHVFCSVCIDLWLKNNSQCPACRVPITPENPCKEIIGGTSESEPILSHTVRKHLRKTRLELLHKEYEDEIDCLQKEVDELKSKNLSLESQIKTILDPLTLMQGNQNEDKLLVADNPSKIDPETVAEWKKRLRTANEIYEKVKDDVDKLKEANKKLKLENGGLVRENLRLKAEVDNRSPQKFGRFTVAALQSKVEQYERETNRLKKALERSDKYIEELESQITQLKNSSDEKEAMNAICQRALSTDGKGSKGTEEDMASKNQGDGARKQLGSATSSSHLAKPSSSSVRQEGTSKTEPNCSKNQDLYQKRVETMLTVTDTSMDTYLEREWGNKPSDCMPYKDEELYDLPASCAPLSLSCLQLNTPDNRESSVVKAGGSKKQSNHLRKLMFDEFCDSPNVCNKDSSEDDRSESEKKSECFTSPKTGFWDCCSTSYAPSLDFENSEENTIANCVGEISSKLSEKPGSCLSKRLNSLRSFEMNRTRTSSEASMDAAYLDKISELDSMMSESDNSKSPCNNGFKSLDLDGLSKSSQCSEFLEETDKLEERTKPNLSKGSLTTDQLENGNEWKPNSFFLLSPSDQEMNEDFSLHSSSNPGTNEIKPPSCLFQTEFSQGVLLSSTNRLFEDQRFGSSLFKMSSEMPGLHTHLQSPWSTSFVPEKRNKNVNQSAKRKIQSSLSNASPSKATKS</sequence>
<feature type="domain" description="Zinc finger C3HC4 RING-type" evidence="6">
    <location>
        <begin position="254"/>
        <end position="275"/>
    </location>
</feature>
<feature type="compositionally biased region" description="Basic and acidic residues" evidence="5">
    <location>
        <begin position="790"/>
        <end position="799"/>
    </location>
</feature>
<dbReference type="PANTHER" id="PTHR14609:SF1">
    <property type="entry name" value="ORC UBIQUITIN LIGASE 1"/>
    <property type="match status" value="1"/>
</dbReference>
<proteinExistence type="predicted"/>
<dbReference type="Gene3D" id="3.30.40.10">
    <property type="entry name" value="Zinc/RING finger domain, C3HC4 (zinc finger)"/>
    <property type="match status" value="1"/>
</dbReference>
<dbReference type="InterPro" id="IPR013083">
    <property type="entry name" value="Znf_RING/FYVE/PHD"/>
</dbReference>
<feature type="region of interest" description="Disordered" evidence="5">
    <location>
        <begin position="495"/>
        <end position="554"/>
    </location>
</feature>
<keyword evidence="2" id="KW-0863">Zinc-finger</keyword>
<evidence type="ECO:0000313" key="8">
    <source>
        <dbReference type="RefSeq" id="XP_010853439.1"/>
    </source>
</evidence>
<dbReference type="SUPFAM" id="SSF57850">
    <property type="entry name" value="RING/U-box"/>
    <property type="match status" value="1"/>
</dbReference>
<name>A0A6P3IN06_BISBB</name>
<feature type="compositionally biased region" description="Polar residues" evidence="5">
    <location>
        <begin position="539"/>
        <end position="554"/>
    </location>
</feature>
<keyword evidence="1" id="KW-0479">Metal-binding</keyword>
<dbReference type="KEGG" id="bbis:104999577"/>
<dbReference type="GO" id="GO:0006275">
    <property type="term" value="P:regulation of DNA replication"/>
    <property type="evidence" value="ECO:0007669"/>
    <property type="project" value="InterPro"/>
</dbReference>
<dbReference type="GO" id="GO:0008270">
    <property type="term" value="F:zinc ion binding"/>
    <property type="evidence" value="ECO:0007669"/>
    <property type="project" value="UniProtKB-KW"/>
</dbReference>
<feature type="region of interest" description="Disordered" evidence="5">
    <location>
        <begin position="789"/>
        <end position="815"/>
    </location>
</feature>
<gene>
    <name evidence="8" type="primary">RNF219</name>
</gene>
<dbReference type="GO" id="GO:0006513">
    <property type="term" value="P:protein monoubiquitination"/>
    <property type="evidence" value="ECO:0007669"/>
    <property type="project" value="InterPro"/>
</dbReference>
<evidence type="ECO:0000256" key="4">
    <source>
        <dbReference type="SAM" id="Coils"/>
    </source>
</evidence>
<protein>
    <submittedName>
        <fullName evidence="8">RING finger protein 219</fullName>
    </submittedName>
</protein>
<feature type="compositionally biased region" description="Polar residues" evidence="5">
    <location>
        <begin position="913"/>
        <end position="937"/>
    </location>
</feature>
<evidence type="ECO:0000313" key="7">
    <source>
        <dbReference type="Proteomes" id="UP000515208"/>
    </source>
</evidence>
<feature type="compositionally biased region" description="Basic and acidic residues" evidence="5">
    <location>
        <begin position="500"/>
        <end position="510"/>
    </location>
</feature>
<feature type="region of interest" description="Disordered" evidence="5">
    <location>
        <begin position="138"/>
        <end position="157"/>
    </location>
</feature>
<dbReference type="Proteomes" id="UP000515208">
    <property type="component" value="Unplaced"/>
</dbReference>
<accession>A0A6P3IN06</accession>
<keyword evidence="7" id="KW-1185">Reference proteome</keyword>
<reference evidence="8" key="1">
    <citation type="submission" date="2025-08" db="UniProtKB">
        <authorList>
            <consortium name="RefSeq"/>
        </authorList>
    </citation>
    <scope>IDENTIFICATION</scope>
    <source>
        <tissue evidence="8">Blood</tissue>
    </source>
</reference>
<feature type="region of interest" description="Disordered" evidence="5">
    <location>
        <begin position="892"/>
        <end position="937"/>
    </location>
</feature>